<dbReference type="GO" id="GO:0003333">
    <property type="term" value="P:amino acid transmembrane transport"/>
    <property type="evidence" value="ECO:0007669"/>
    <property type="project" value="InterPro"/>
</dbReference>
<evidence type="ECO:0000256" key="2">
    <source>
        <dbReference type="ARBA" id="ARBA00022448"/>
    </source>
</evidence>
<proteinExistence type="predicted"/>
<keyword evidence="2" id="KW-0813">Transport</keyword>
<name>A0A9X0RAV1_VIBME</name>
<feature type="transmembrane region" description="Helical" evidence="8">
    <location>
        <begin position="205"/>
        <end position="227"/>
    </location>
</feature>
<comment type="subcellular location">
    <subcellularLocation>
        <location evidence="1">Cell inner membrane</location>
        <topology evidence="1">Multi-pass membrane protein</topology>
    </subcellularLocation>
</comment>
<sequence>MKDSQETLHFSITPEKTAWNRHDTYWSLSLFGTAVGAGILFLPINLGLGGFWPLLIMALLAYPMTYYSHRGLARFVLSSAHPNSDFTDVVEEHFGVTAGRAIAWLYFLSIFPILLIYGVGLTNTVDSFWVNQAQLSALPRWLLSGVLVSGLIAIMLSGEKIMLRAFAVMVYPLAAILAALSLYLIPRWHLPSLALPSAGEFIHTAWLSVPVIVFSFSYAAAISSFAHKQRRYYQQQALKKSEQILKRTSIVLIAFVLLFVFSCVLTLSPEQLLDAKTQNLSILSYLANATDNPFIATLGPLVAFIAITSSFLGHFLGARESLNGLLTKHSSLNYAQANKLGIGFLFVTIWVAAILNPSILGMMEALSGPVIALILFIMPMIAVYRVNALTGYKKHLSTYFVFAIGMMAVSALLYRLLH</sequence>
<keyword evidence="7 8" id="KW-0472">Membrane</keyword>
<dbReference type="EMBL" id="JACRUP010000004">
    <property type="protein sequence ID" value="MBC5851070.1"/>
    <property type="molecule type" value="Genomic_DNA"/>
</dbReference>
<evidence type="ECO:0000256" key="7">
    <source>
        <dbReference type="ARBA" id="ARBA00023136"/>
    </source>
</evidence>
<keyword evidence="5 8" id="KW-0812">Transmembrane</keyword>
<keyword evidence="6 8" id="KW-1133">Transmembrane helix</keyword>
<accession>A0A9X0RAV1</accession>
<dbReference type="AlphaFoldDB" id="A0A9X0RAV1"/>
<evidence type="ECO:0000256" key="6">
    <source>
        <dbReference type="ARBA" id="ARBA00022989"/>
    </source>
</evidence>
<organism evidence="9 10">
    <name type="scientific">Vibrio metschnikovii</name>
    <dbReference type="NCBI Taxonomy" id="28172"/>
    <lineage>
        <taxon>Bacteria</taxon>
        <taxon>Pseudomonadati</taxon>
        <taxon>Pseudomonadota</taxon>
        <taxon>Gammaproteobacteria</taxon>
        <taxon>Vibrionales</taxon>
        <taxon>Vibrionaceae</taxon>
        <taxon>Vibrio</taxon>
    </lineage>
</organism>
<comment type="caution">
    <text evidence="9">The sequence shown here is derived from an EMBL/GenBank/DDBJ whole genome shotgun (WGS) entry which is preliminary data.</text>
</comment>
<feature type="transmembrane region" description="Helical" evidence="8">
    <location>
        <begin position="141"/>
        <end position="158"/>
    </location>
</feature>
<evidence type="ECO:0000256" key="1">
    <source>
        <dbReference type="ARBA" id="ARBA00004429"/>
    </source>
</evidence>
<feature type="transmembrane region" description="Helical" evidence="8">
    <location>
        <begin position="25"/>
        <end position="44"/>
    </location>
</feature>
<evidence type="ECO:0000313" key="10">
    <source>
        <dbReference type="Proteomes" id="UP000615796"/>
    </source>
</evidence>
<feature type="transmembrane region" description="Helical" evidence="8">
    <location>
        <begin position="396"/>
        <end position="417"/>
    </location>
</feature>
<reference evidence="9" key="1">
    <citation type="submission" date="2020-08" db="EMBL/GenBank/DDBJ databases">
        <title>Genome Sequencing and Pan-Genome Analysis of Migratory bird Vibrio Strains, Inner Mongolia.</title>
        <authorList>
            <person name="Zheng L."/>
        </authorList>
    </citation>
    <scope>NUCLEOTIDE SEQUENCE</scope>
    <source>
        <strain evidence="9">M13F</strain>
    </source>
</reference>
<dbReference type="GO" id="GO:0005886">
    <property type="term" value="C:plasma membrane"/>
    <property type="evidence" value="ECO:0007669"/>
    <property type="project" value="UniProtKB-SubCell"/>
</dbReference>
<evidence type="ECO:0000313" key="9">
    <source>
        <dbReference type="EMBL" id="MBC5851070.1"/>
    </source>
</evidence>
<feature type="transmembrane region" description="Helical" evidence="8">
    <location>
        <begin position="165"/>
        <end position="185"/>
    </location>
</feature>
<feature type="transmembrane region" description="Helical" evidence="8">
    <location>
        <begin position="50"/>
        <end position="67"/>
    </location>
</feature>
<dbReference type="RefSeq" id="WP_186462879.1">
    <property type="nucleotide sequence ID" value="NZ_CAWQCL010000045.1"/>
</dbReference>
<evidence type="ECO:0000256" key="5">
    <source>
        <dbReference type="ARBA" id="ARBA00022692"/>
    </source>
</evidence>
<dbReference type="PANTHER" id="PTHR35334:SF2">
    <property type="entry name" value="SERINE TRANSPORTER SDAC"/>
    <property type="match status" value="1"/>
</dbReference>
<evidence type="ECO:0000256" key="4">
    <source>
        <dbReference type="ARBA" id="ARBA00022519"/>
    </source>
</evidence>
<evidence type="ECO:0000256" key="3">
    <source>
        <dbReference type="ARBA" id="ARBA00022475"/>
    </source>
</evidence>
<protein>
    <submittedName>
        <fullName evidence="9">HAAAP family serine/threonine permease</fullName>
    </submittedName>
</protein>
<keyword evidence="3" id="KW-1003">Cell membrane</keyword>
<feature type="transmembrane region" description="Helical" evidence="8">
    <location>
        <begin position="101"/>
        <end position="121"/>
    </location>
</feature>
<dbReference type="PANTHER" id="PTHR35334">
    <property type="entry name" value="SERINE TRANSPORTER"/>
    <property type="match status" value="1"/>
</dbReference>
<feature type="transmembrane region" description="Helical" evidence="8">
    <location>
        <begin position="365"/>
        <end position="384"/>
    </location>
</feature>
<feature type="transmembrane region" description="Helical" evidence="8">
    <location>
        <begin position="337"/>
        <end position="359"/>
    </location>
</feature>
<dbReference type="Proteomes" id="UP000615796">
    <property type="component" value="Unassembled WGS sequence"/>
</dbReference>
<keyword evidence="10" id="KW-1185">Reference proteome</keyword>
<feature type="transmembrane region" description="Helical" evidence="8">
    <location>
        <begin position="294"/>
        <end position="316"/>
    </location>
</feature>
<keyword evidence="4" id="KW-0997">Cell inner membrane</keyword>
<dbReference type="Pfam" id="PF03222">
    <property type="entry name" value="Trp_Tyr_perm"/>
    <property type="match status" value="1"/>
</dbReference>
<gene>
    <name evidence="9" type="ORF">H8Q88_08835</name>
</gene>
<evidence type="ECO:0000256" key="8">
    <source>
        <dbReference type="SAM" id="Phobius"/>
    </source>
</evidence>
<dbReference type="InterPro" id="IPR018227">
    <property type="entry name" value="Amino_acid_transport_2"/>
</dbReference>
<feature type="transmembrane region" description="Helical" evidence="8">
    <location>
        <begin position="248"/>
        <end position="267"/>
    </location>
</feature>